<proteinExistence type="predicted"/>
<gene>
    <name evidence="3" type="ORF">ASPFODRAFT_356715</name>
</gene>
<protein>
    <submittedName>
        <fullName evidence="3">Uncharacterized protein</fullName>
    </submittedName>
</protein>
<dbReference type="AlphaFoldDB" id="A0A1M3T6R2"/>
<dbReference type="VEuPathDB" id="FungiDB:ASPFODRAFT_356715"/>
<keyword evidence="2" id="KW-1133">Transmembrane helix</keyword>
<evidence type="ECO:0000313" key="4">
    <source>
        <dbReference type="Proteomes" id="UP000184063"/>
    </source>
</evidence>
<accession>A0A1M3T6R2</accession>
<dbReference type="Proteomes" id="UP000184063">
    <property type="component" value="Unassembled WGS sequence"/>
</dbReference>
<dbReference type="EMBL" id="KV878248">
    <property type="protein sequence ID" value="OJZ82436.1"/>
    <property type="molecule type" value="Genomic_DNA"/>
</dbReference>
<name>A0A1M3T6R2_ASPLC</name>
<keyword evidence="2" id="KW-0472">Membrane</keyword>
<evidence type="ECO:0000313" key="3">
    <source>
        <dbReference type="EMBL" id="OJZ82436.1"/>
    </source>
</evidence>
<evidence type="ECO:0000256" key="1">
    <source>
        <dbReference type="SAM" id="MobiDB-lite"/>
    </source>
</evidence>
<feature type="transmembrane region" description="Helical" evidence="2">
    <location>
        <begin position="42"/>
        <end position="59"/>
    </location>
</feature>
<reference evidence="4" key="1">
    <citation type="journal article" date="2017" name="Genome Biol.">
        <title>Comparative genomics reveals high biological diversity and specific adaptations in the industrially and medically important fungal genus Aspergillus.</title>
        <authorList>
            <person name="de Vries R.P."/>
            <person name="Riley R."/>
            <person name="Wiebenga A."/>
            <person name="Aguilar-Osorio G."/>
            <person name="Amillis S."/>
            <person name="Uchima C.A."/>
            <person name="Anderluh G."/>
            <person name="Asadollahi M."/>
            <person name="Askin M."/>
            <person name="Barry K."/>
            <person name="Battaglia E."/>
            <person name="Bayram O."/>
            <person name="Benocci T."/>
            <person name="Braus-Stromeyer S.A."/>
            <person name="Caldana C."/>
            <person name="Canovas D."/>
            <person name="Cerqueira G.C."/>
            <person name="Chen F."/>
            <person name="Chen W."/>
            <person name="Choi C."/>
            <person name="Clum A."/>
            <person name="Dos Santos R.A."/>
            <person name="Damasio A.R."/>
            <person name="Diallinas G."/>
            <person name="Emri T."/>
            <person name="Fekete E."/>
            <person name="Flipphi M."/>
            <person name="Freyberg S."/>
            <person name="Gallo A."/>
            <person name="Gournas C."/>
            <person name="Habgood R."/>
            <person name="Hainaut M."/>
            <person name="Harispe M.L."/>
            <person name="Henrissat B."/>
            <person name="Hilden K.S."/>
            <person name="Hope R."/>
            <person name="Hossain A."/>
            <person name="Karabika E."/>
            <person name="Karaffa L."/>
            <person name="Karanyi Z."/>
            <person name="Krasevec N."/>
            <person name="Kuo A."/>
            <person name="Kusch H."/>
            <person name="LaButti K."/>
            <person name="Lagendijk E.L."/>
            <person name="Lapidus A."/>
            <person name="Levasseur A."/>
            <person name="Lindquist E."/>
            <person name="Lipzen A."/>
            <person name="Logrieco A.F."/>
            <person name="MacCabe A."/>
            <person name="Maekelae M.R."/>
            <person name="Malavazi I."/>
            <person name="Melin P."/>
            <person name="Meyer V."/>
            <person name="Mielnichuk N."/>
            <person name="Miskei M."/>
            <person name="Molnar A.P."/>
            <person name="Mule G."/>
            <person name="Ngan C.Y."/>
            <person name="Orejas M."/>
            <person name="Orosz E."/>
            <person name="Ouedraogo J.P."/>
            <person name="Overkamp K.M."/>
            <person name="Park H.-S."/>
            <person name="Perrone G."/>
            <person name="Piumi F."/>
            <person name="Punt P.J."/>
            <person name="Ram A.F."/>
            <person name="Ramon A."/>
            <person name="Rauscher S."/>
            <person name="Record E."/>
            <person name="Riano-Pachon D.M."/>
            <person name="Robert V."/>
            <person name="Roehrig J."/>
            <person name="Ruller R."/>
            <person name="Salamov A."/>
            <person name="Salih N.S."/>
            <person name="Samson R.A."/>
            <person name="Sandor E."/>
            <person name="Sanguinetti M."/>
            <person name="Schuetze T."/>
            <person name="Sepcic K."/>
            <person name="Shelest E."/>
            <person name="Sherlock G."/>
            <person name="Sophianopoulou V."/>
            <person name="Squina F.M."/>
            <person name="Sun H."/>
            <person name="Susca A."/>
            <person name="Todd R.B."/>
            <person name="Tsang A."/>
            <person name="Unkles S.E."/>
            <person name="van de Wiele N."/>
            <person name="van Rossen-Uffink D."/>
            <person name="Oliveira J.V."/>
            <person name="Vesth T.C."/>
            <person name="Visser J."/>
            <person name="Yu J.-H."/>
            <person name="Zhou M."/>
            <person name="Andersen M.R."/>
            <person name="Archer D.B."/>
            <person name="Baker S.E."/>
            <person name="Benoit I."/>
            <person name="Brakhage A.A."/>
            <person name="Braus G.H."/>
            <person name="Fischer R."/>
            <person name="Frisvad J.C."/>
            <person name="Goldman G.H."/>
            <person name="Houbraken J."/>
            <person name="Oakley B."/>
            <person name="Pocsi I."/>
            <person name="Scazzocchio C."/>
            <person name="Seiboth B."/>
            <person name="vanKuyk P.A."/>
            <person name="Wortman J."/>
            <person name="Dyer P.S."/>
            <person name="Grigoriev I.V."/>
        </authorList>
    </citation>
    <scope>NUCLEOTIDE SEQUENCE [LARGE SCALE GENOMIC DNA]</scope>
    <source>
        <strain evidence="4">CBS 106.47</strain>
    </source>
</reference>
<organism evidence="3 4">
    <name type="scientific">Aspergillus luchuensis (strain CBS 106.47)</name>
    <dbReference type="NCBI Taxonomy" id="1137211"/>
    <lineage>
        <taxon>Eukaryota</taxon>
        <taxon>Fungi</taxon>
        <taxon>Dikarya</taxon>
        <taxon>Ascomycota</taxon>
        <taxon>Pezizomycotina</taxon>
        <taxon>Eurotiomycetes</taxon>
        <taxon>Eurotiomycetidae</taxon>
        <taxon>Eurotiales</taxon>
        <taxon>Aspergillaceae</taxon>
        <taxon>Aspergillus</taxon>
        <taxon>Aspergillus subgen. Circumdati</taxon>
    </lineage>
</organism>
<evidence type="ECO:0000256" key="2">
    <source>
        <dbReference type="SAM" id="Phobius"/>
    </source>
</evidence>
<sequence>MEWKVLSSMLLQGRALFMDDMFIIPQARWKEKKLKWQSLRQNFLFLISCYFCVFLFSAARERKKKKKKSDTGAWQSNRAEEPK</sequence>
<keyword evidence="2" id="KW-0812">Transmembrane</keyword>
<feature type="region of interest" description="Disordered" evidence="1">
    <location>
        <begin position="62"/>
        <end position="83"/>
    </location>
</feature>